<comment type="caution">
    <text evidence="2">The sequence shown here is derived from an EMBL/GenBank/DDBJ whole genome shotgun (WGS) entry which is preliminary data.</text>
</comment>
<sequence length="102" mass="12137">MSTSILRITVREFCEREGITEQQVVTIVEHGIGRPLAGHGSRDWEFDTATAGWMQKALRLRRDLDLDWVATAMLIDLLRQRERLRRENSELRRQLRRFMLEE</sequence>
<reference evidence="2" key="1">
    <citation type="submission" date="2021-02" db="EMBL/GenBank/DDBJ databases">
        <title>PHA producing bacteria isolated from coastal sediment in Guangdong, Shenzhen.</title>
        <authorList>
            <person name="Zheng W."/>
            <person name="Yu S."/>
            <person name="Huang Y."/>
        </authorList>
    </citation>
    <scope>NUCLEOTIDE SEQUENCE</scope>
    <source>
        <strain evidence="2">TN14-10</strain>
    </source>
</reference>
<evidence type="ECO:0000313" key="2">
    <source>
        <dbReference type="EMBL" id="MBN7796744.1"/>
    </source>
</evidence>
<name>A0A939DEN6_9GAMM</name>
<dbReference type="RefSeq" id="WP_206560196.1">
    <property type="nucleotide sequence ID" value="NZ_JAFKCZ010000006.1"/>
</dbReference>
<feature type="coiled-coil region" evidence="1">
    <location>
        <begin position="74"/>
        <end position="101"/>
    </location>
</feature>
<organism evidence="2 3">
    <name type="scientific">Parahaliea mediterranea</name>
    <dbReference type="NCBI Taxonomy" id="651086"/>
    <lineage>
        <taxon>Bacteria</taxon>
        <taxon>Pseudomonadati</taxon>
        <taxon>Pseudomonadota</taxon>
        <taxon>Gammaproteobacteria</taxon>
        <taxon>Cellvibrionales</taxon>
        <taxon>Halieaceae</taxon>
        <taxon>Parahaliea</taxon>
    </lineage>
</organism>
<keyword evidence="1" id="KW-0175">Coiled coil</keyword>
<protein>
    <submittedName>
        <fullName evidence="2">Chaperone modulatory protein CbpM</fullName>
    </submittedName>
</protein>
<keyword evidence="3" id="KW-1185">Reference proteome</keyword>
<gene>
    <name evidence="2" type="ORF">JYP50_09090</name>
</gene>
<dbReference type="AlphaFoldDB" id="A0A939DEN6"/>
<dbReference type="Proteomes" id="UP000664303">
    <property type="component" value="Unassembled WGS sequence"/>
</dbReference>
<dbReference type="EMBL" id="JAFKCZ010000006">
    <property type="protein sequence ID" value="MBN7796744.1"/>
    <property type="molecule type" value="Genomic_DNA"/>
</dbReference>
<dbReference type="Pfam" id="PF13591">
    <property type="entry name" value="MerR_2"/>
    <property type="match status" value="1"/>
</dbReference>
<evidence type="ECO:0000256" key="1">
    <source>
        <dbReference type="SAM" id="Coils"/>
    </source>
</evidence>
<dbReference type="Gene3D" id="1.10.1660.10">
    <property type="match status" value="1"/>
</dbReference>
<evidence type="ECO:0000313" key="3">
    <source>
        <dbReference type="Proteomes" id="UP000664303"/>
    </source>
</evidence>
<proteinExistence type="predicted"/>
<accession>A0A939DEN6</accession>